<proteinExistence type="predicted"/>
<dbReference type="Proteomes" id="UP001501771">
    <property type="component" value="Unassembled WGS sequence"/>
</dbReference>
<keyword evidence="2" id="KW-0732">Signal</keyword>
<organism evidence="3 4">
    <name type="scientific">Nocardioides koreensis</name>
    <dbReference type="NCBI Taxonomy" id="433651"/>
    <lineage>
        <taxon>Bacteria</taxon>
        <taxon>Bacillati</taxon>
        <taxon>Actinomycetota</taxon>
        <taxon>Actinomycetes</taxon>
        <taxon>Propionibacteriales</taxon>
        <taxon>Nocardioidaceae</taxon>
        <taxon>Nocardioides</taxon>
    </lineage>
</organism>
<keyword evidence="4" id="KW-1185">Reference proteome</keyword>
<feature type="compositionally biased region" description="Basic and acidic residues" evidence="1">
    <location>
        <begin position="61"/>
        <end position="71"/>
    </location>
</feature>
<accession>A0ABN2ZQV4</accession>
<dbReference type="InterPro" id="IPR011049">
    <property type="entry name" value="Serralysin-like_metalloprot_C"/>
</dbReference>
<name>A0ABN2ZQV4_9ACTN</name>
<evidence type="ECO:0000313" key="3">
    <source>
        <dbReference type="EMBL" id="GAA2146097.1"/>
    </source>
</evidence>
<evidence type="ECO:0008006" key="5">
    <source>
        <dbReference type="Google" id="ProtNLM"/>
    </source>
</evidence>
<evidence type="ECO:0000256" key="1">
    <source>
        <dbReference type="SAM" id="MobiDB-lite"/>
    </source>
</evidence>
<feature type="region of interest" description="Disordered" evidence="1">
    <location>
        <begin position="44"/>
        <end position="82"/>
    </location>
</feature>
<protein>
    <recommendedName>
        <fullName evidence="5">Calcium-binding protein</fullName>
    </recommendedName>
</protein>
<reference evidence="3 4" key="1">
    <citation type="journal article" date="2019" name="Int. J. Syst. Evol. Microbiol.">
        <title>The Global Catalogue of Microorganisms (GCM) 10K type strain sequencing project: providing services to taxonomists for standard genome sequencing and annotation.</title>
        <authorList>
            <consortium name="The Broad Institute Genomics Platform"/>
            <consortium name="The Broad Institute Genome Sequencing Center for Infectious Disease"/>
            <person name="Wu L."/>
            <person name="Ma J."/>
        </authorList>
    </citation>
    <scope>NUCLEOTIDE SEQUENCE [LARGE SCALE GENOMIC DNA]</scope>
    <source>
        <strain evidence="3 4">JCM 16022</strain>
    </source>
</reference>
<dbReference type="Gene3D" id="2.150.10.10">
    <property type="entry name" value="Serralysin-like metalloprotease, C-terminal"/>
    <property type="match status" value="1"/>
</dbReference>
<dbReference type="PRINTS" id="PR00313">
    <property type="entry name" value="CABNDNGRPT"/>
</dbReference>
<sequence>MIRALPATTLLAVSLAAPARAAVINGTSGPDVLVGTQSADSIHGFGGKDTLRGSGGADKLYPGDDSRKDVLRGGPGPDRISARTPDAVYAGAGNDTVRVLEIHGWEFPTIHCGPGRDTVIATYKGFGMSHCERMVAP</sequence>
<feature type="signal peptide" evidence="2">
    <location>
        <begin position="1"/>
        <end position="21"/>
    </location>
</feature>
<dbReference type="Pfam" id="PF00353">
    <property type="entry name" value="HemolysinCabind"/>
    <property type="match status" value="3"/>
</dbReference>
<evidence type="ECO:0000256" key="2">
    <source>
        <dbReference type="SAM" id="SignalP"/>
    </source>
</evidence>
<dbReference type="InterPro" id="IPR001343">
    <property type="entry name" value="Hemolysn_Ca-bd"/>
</dbReference>
<evidence type="ECO:0000313" key="4">
    <source>
        <dbReference type="Proteomes" id="UP001501771"/>
    </source>
</evidence>
<dbReference type="SUPFAM" id="SSF51120">
    <property type="entry name" value="beta-Roll"/>
    <property type="match status" value="1"/>
</dbReference>
<feature type="chain" id="PRO_5046532515" description="Calcium-binding protein" evidence="2">
    <location>
        <begin position="22"/>
        <end position="137"/>
    </location>
</feature>
<dbReference type="EMBL" id="BAAAQR010000005">
    <property type="protein sequence ID" value="GAA2146097.1"/>
    <property type="molecule type" value="Genomic_DNA"/>
</dbReference>
<gene>
    <name evidence="3" type="ORF">GCM10009844_21730</name>
</gene>
<comment type="caution">
    <text evidence="3">The sequence shown here is derived from an EMBL/GenBank/DDBJ whole genome shotgun (WGS) entry which is preliminary data.</text>
</comment>